<gene>
    <name evidence="1" type="ORF">HYPSUDRAFT_798017</name>
</gene>
<name>A0A0D2LK04_HYPSF</name>
<sequence length="234" mass="25964">MTLCGFIYIGSGEELVSSNLFRSDKRSERSRLVRKGQIIVRCLVHCPAGEPARHRFSLAALVSALGVQTGSSLLRKRLSITITPSYSAQRAWSIHHYSRRAPLCSSISSANRDFRNQHHHVGSLTRSQHVLSPHVLSMPTASIKSYFALILSATDVAECRGSIQLVLEALCRHGSAPVRFISSDIKTFTQQLLFNNLCTSSPERNFSATKCVSEIRQHAHNFVRLSMGATTTRE</sequence>
<dbReference type="Proteomes" id="UP000054270">
    <property type="component" value="Unassembled WGS sequence"/>
</dbReference>
<reference evidence="2" key="1">
    <citation type="submission" date="2014-04" db="EMBL/GenBank/DDBJ databases">
        <title>Evolutionary Origins and Diversification of the Mycorrhizal Mutualists.</title>
        <authorList>
            <consortium name="DOE Joint Genome Institute"/>
            <consortium name="Mycorrhizal Genomics Consortium"/>
            <person name="Kohler A."/>
            <person name="Kuo A."/>
            <person name="Nagy L.G."/>
            <person name="Floudas D."/>
            <person name="Copeland A."/>
            <person name="Barry K.W."/>
            <person name="Cichocki N."/>
            <person name="Veneault-Fourrey C."/>
            <person name="LaButti K."/>
            <person name="Lindquist E.A."/>
            <person name="Lipzen A."/>
            <person name="Lundell T."/>
            <person name="Morin E."/>
            <person name="Murat C."/>
            <person name="Riley R."/>
            <person name="Ohm R."/>
            <person name="Sun H."/>
            <person name="Tunlid A."/>
            <person name="Henrissat B."/>
            <person name="Grigoriev I.V."/>
            <person name="Hibbett D.S."/>
            <person name="Martin F."/>
        </authorList>
    </citation>
    <scope>NUCLEOTIDE SEQUENCE [LARGE SCALE GENOMIC DNA]</scope>
    <source>
        <strain evidence="2">FD-334 SS-4</strain>
    </source>
</reference>
<dbReference type="AlphaFoldDB" id="A0A0D2LK04"/>
<keyword evidence="2" id="KW-1185">Reference proteome</keyword>
<dbReference type="EMBL" id="KN817522">
    <property type="protein sequence ID" value="KJA28062.1"/>
    <property type="molecule type" value="Genomic_DNA"/>
</dbReference>
<accession>A0A0D2LK04</accession>
<proteinExistence type="predicted"/>
<protein>
    <submittedName>
        <fullName evidence="1">Uncharacterized protein</fullName>
    </submittedName>
</protein>
<evidence type="ECO:0000313" key="1">
    <source>
        <dbReference type="EMBL" id="KJA28062.1"/>
    </source>
</evidence>
<organism evidence="1 2">
    <name type="scientific">Hypholoma sublateritium (strain FD-334 SS-4)</name>
    <dbReference type="NCBI Taxonomy" id="945553"/>
    <lineage>
        <taxon>Eukaryota</taxon>
        <taxon>Fungi</taxon>
        <taxon>Dikarya</taxon>
        <taxon>Basidiomycota</taxon>
        <taxon>Agaricomycotina</taxon>
        <taxon>Agaricomycetes</taxon>
        <taxon>Agaricomycetidae</taxon>
        <taxon>Agaricales</taxon>
        <taxon>Agaricineae</taxon>
        <taxon>Strophariaceae</taxon>
        <taxon>Hypholoma</taxon>
    </lineage>
</organism>
<evidence type="ECO:0000313" key="2">
    <source>
        <dbReference type="Proteomes" id="UP000054270"/>
    </source>
</evidence>